<feature type="domain" description="SRP9" evidence="10">
    <location>
        <begin position="4"/>
        <end position="73"/>
    </location>
</feature>
<dbReference type="GO" id="GO:0006614">
    <property type="term" value="P:SRP-dependent cotranslational protein targeting to membrane"/>
    <property type="evidence" value="ECO:0007669"/>
    <property type="project" value="InterPro"/>
</dbReference>
<dbReference type="Proteomes" id="UP001347796">
    <property type="component" value="Unassembled WGS sequence"/>
</dbReference>
<dbReference type="GO" id="GO:0005786">
    <property type="term" value="C:signal recognition particle, endoplasmic reticulum targeting"/>
    <property type="evidence" value="ECO:0007669"/>
    <property type="project" value="UniProtKB-KW"/>
</dbReference>
<dbReference type="InterPro" id="IPR009018">
    <property type="entry name" value="Signal_recog_particle_SRP9/14"/>
</dbReference>
<comment type="caution">
    <text evidence="11">The sequence shown here is derived from an EMBL/GenBank/DDBJ whole genome shotgun (WGS) entry which is preliminary data.</text>
</comment>
<sequence>MTYLKTWEEFSKAVERLYINDPIKCRFVMKYRNVDGLLVLKVTDNRVCVQYKTEHNQDVKKMEKLIGQLIRHMASKEK</sequence>
<evidence type="ECO:0000256" key="5">
    <source>
        <dbReference type="ARBA" id="ARBA00022884"/>
    </source>
</evidence>
<dbReference type="SUPFAM" id="SSF54762">
    <property type="entry name" value="Signal recognition particle alu RNA binding heterodimer, SRP9/14"/>
    <property type="match status" value="1"/>
</dbReference>
<reference evidence="11 12" key="1">
    <citation type="submission" date="2024-01" db="EMBL/GenBank/DDBJ databases">
        <title>The genome of the rayed Mediterranean limpet Patella caerulea (Linnaeus, 1758).</title>
        <authorList>
            <person name="Anh-Thu Weber A."/>
            <person name="Halstead-Nussloch G."/>
        </authorList>
    </citation>
    <scope>NUCLEOTIDE SEQUENCE [LARGE SCALE GENOMIC DNA]</scope>
    <source>
        <strain evidence="11">AATW-2023a</strain>
        <tissue evidence="11">Whole specimen</tissue>
    </source>
</reference>
<comment type="function">
    <text evidence="8 9">Component of the signal recognition particle (SRP) complex, a ribonucleoprotein complex that mediates the cotranslational targeting of secretory and membrane proteins to the endoplasmic reticulum (ER). SRP9 together with SRP14 and the Alu portion of the SRP RNA, constitutes the elongation arrest domain of SRP. The complex of SRP9 and SRP14 is required for SRP RNA binding.</text>
</comment>
<gene>
    <name evidence="11" type="ORF">SNE40_010385</name>
</gene>
<dbReference type="FunFam" id="3.30.720.10:FF:000001">
    <property type="entry name" value="Signal recognition particle 9 kDa protein"/>
    <property type="match status" value="1"/>
</dbReference>
<evidence type="ECO:0000259" key="10">
    <source>
        <dbReference type="Pfam" id="PF05486"/>
    </source>
</evidence>
<evidence type="ECO:0000256" key="8">
    <source>
        <dbReference type="ARBA" id="ARBA00045462"/>
    </source>
</evidence>
<evidence type="ECO:0000256" key="3">
    <source>
        <dbReference type="ARBA" id="ARBA00020414"/>
    </source>
</evidence>
<keyword evidence="4 9" id="KW-0963">Cytoplasm</keyword>
<dbReference type="Gene3D" id="3.30.720.10">
    <property type="entry name" value="Signal recognition particle alu RNA binding heterodimer, srp9/1"/>
    <property type="match status" value="1"/>
</dbReference>
<keyword evidence="7 9" id="KW-0687">Ribonucleoprotein</keyword>
<evidence type="ECO:0000313" key="11">
    <source>
        <dbReference type="EMBL" id="KAK6182775.1"/>
    </source>
</evidence>
<keyword evidence="5 9" id="KW-0694">RNA-binding</keyword>
<evidence type="ECO:0000256" key="4">
    <source>
        <dbReference type="ARBA" id="ARBA00022490"/>
    </source>
</evidence>
<evidence type="ECO:0000256" key="9">
    <source>
        <dbReference type="PIRNR" id="PIRNR017029"/>
    </source>
</evidence>
<dbReference type="PIRSF" id="PIRSF017029">
    <property type="entry name" value="Signal_recog_particle_SRP9"/>
    <property type="match status" value="1"/>
</dbReference>
<dbReference type="GO" id="GO:0005829">
    <property type="term" value="C:cytosol"/>
    <property type="evidence" value="ECO:0007669"/>
    <property type="project" value="UniProtKB-ARBA"/>
</dbReference>
<accession>A0AAN8Q4R4</accession>
<dbReference type="InterPro" id="IPR039914">
    <property type="entry name" value="SRP9-like"/>
</dbReference>
<dbReference type="InterPro" id="IPR039432">
    <property type="entry name" value="SRP9_dom"/>
</dbReference>
<dbReference type="PANTHER" id="PTHR12834:SF12">
    <property type="entry name" value="SIGNAL RECOGNITION PARTICLE 9 KDA PROTEIN"/>
    <property type="match status" value="1"/>
</dbReference>
<organism evidence="11 12">
    <name type="scientific">Patella caerulea</name>
    <name type="common">Rayed Mediterranean limpet</name>
    <dbReference type="NCBI Taxonomy" id="87958"/>
    <lineage>
        <taxon>Eukaryota</taxon>
        <taxon>Metazoa</taxon>
        <taxon>Spiralia</taxon>
        <taxon>Lophotrochozoa</taxon>
        <taxon>Mollusca</taxon>
        <taxon>Gastropoda</taxon>
        <taxon>Patellogastropoda</taxon>
        <taxon>Patelloidea</taxon>
        <taxon>Patellidae</taxon>
        <taxon>Patella</taxon>
    </lineage>
</organism>
<dbReference type="AlphaFoldDB" id="A0AAN8Q4R4"/>
<dbReference type="GO" id="GO:0008312">
    <property type="term" value="F:7S RNA binding"/>
    <property type="evidence" value="ECO:0007669"/>
    <property type="project" value="InterPro"/>
</dbReference>
<dbReference type="GO" id="GO:0045900">
    <property type="term" value="P:negative regulation of translational elongation"/>
    <property type="evidence" value="ECO:0007669"/>
    <property type="project" value="InterPro"/>
</dbReference>
<name>A0AAN8Q4R4_PATCE</name>
<dbReference type="Pfam" id="PF05486">
    <property type="entry name" value="SRP9-21"/>
    <property type="match status" value="1"/>
</dbReference>
<evidence type="ECO:0000256" key="1">
    <source>
        <dbReference type="ARBA" id="ARBA00004496"/>
    </source>
</evidence>
<comment type="similarity">
    <text evidence="2 9">Belongs to the SRP9 family.</text>
</comment>
<dbReference type="PANTHER" id="PTHR12834">
    <property type="entry name" value="SIGNAL RECOGNITION PARTICLE 9 KDA PROTEIN"/>
    <property type="match status" value="1"/>
</dbReference>
<protein>
    <recommendedName>
        <fullName evidence="3 9">Signal recognition particle 9 kDa protein</fullName>
        <shortName evidence="9">SRP9</shortName>
    </recommendedName>
</protein>
<evidence type="ECO:0000256" key="7">
    <source>
        <dbReference type="ARBA" id="ARBA00023274"/>
    </source>
</evidence>
<dbReference type="InterPro" id="IPR008832">
    <property type="entry name" value="SRP9"/>
</dbReference>
<evidence type="ECO:0000256" key="2">
    <source>
        <dbReference type="ARBA" id="ARBA00009193"/>
    </source>
</evidence>
<evidence type="ECO:0000256" key="6">
    <source>
        <dbReference type="ARBA" id="ARBA00023135"/>
    </source>
</evidence>
<keyword evidence="12" id="KW-1185">Reference proteome</keyword>
<evidence type="ECO:0000313" key="12">
    <source>
        <dbReference type="Proteomes" id="UP001347796"/>
    </source>
</evidence>
<dbReference type="EMBL" id="JAZGQO010000007">
    <property type="protein sequence ID" value="KAK6182775.1"/>
    <property type="molecule type" value="Genomic_DNA"/>
</dbReference>
<comment type="subcellular location">
    <subcellularLocation>
        <location evidence="1 9">Cytoplasm</location>
    </subcellularLocation>
</comment>
<keyword evidence="6 9" id="KW-0733">Signal recognition particle</keyword>
<proteinExistence type="inferred from homology"/>